<gene>
    <name evidence="3" type="ORF">VA603_18495</name>
</gene>
<feature type="signal peptide" evidence="2">
    <location>
        <begin position="1"/>
        <end position="23"/>
    </location>
</feature>
<dbReference type="PROSITE" id="PS51257">
    <property type="entry name" value="PROKAR_LIPOPROTEIN"/>
    <property type="match status" value="1"/>
</dbReference>
<evidence type="ECO:0000313" key="3">
    <source>
        <dbReference type="EMBL" id="MEA5669524.1"/>
    </source>
</evidence>
<name>A0ABU5V9Z0_9GAMM</name>
<accession>A0ABU5V9Z0</accession>
<evidence type="ECO:0000256" key="1">
    <source>
        <dbReference type="SAM" id="MobiDB-lite"/>
    </source>
</evidence>
<evidence type="ECO:0008006" key="5">
    <source>
        <dbReference type="Google" id="ProtNLM"/>
    </source>
</evidence>
<keyword evidence="2" id="KW-0732">Signal</keyword>
<evidence type="ECO:0000256" key="2">
    <source>
        <dbReference type="SAM" id="SignalP"/>
    </source>
</evidence>
<feature type="chain" id="PRO_5047062454" description="Lipoprotein" evidence="2">
    <location>
        <begin position="24"/>
        <end position="78"/>
    </location>
</feature>
<evidence type="ECO:0000313" key="4">
    <source>
        <dbReference type="Proteomes" id="UP001301653"/>
    </source>
</evidence>
<comment type="caution">
    <text evidence="3">The sequence shown here is derived from an EMBL/GenBank/DDBJ whole genome shotgun (WGS) entry which is preliminary data.</text>
</comment>
<dbReference type="RefSeq" id="WP_132865595.1">
    <property type="nucleotide sequence ID" value="NZ_JAYFUH010000260.1"/>
</dbReference>
<sequence>MKPAAIVNCIVAIALSSASVACATYDDSAMNQACNDSVFVKDLPPQVAARESKCRSAQVWSSNRAEDDKPIDFGGKKD</sequence>
<dbReference type="EMBL" id="JAYFUH010000260">
    <property type="protein sequence ID" value="MEA5669524.1"/>
    <property type="molecule type" value="Genomic_DNA"/>
</dbReference>
<protein>
    <recommendedName>
        <fullName evidence="5">Lipoprotein</fullName>
    </recommendedName>
</protein>
<proteinExistence type="predicted"/>
<keyword evidence="4" id="KW-1185">Reference proteome</keyword>
<feature type="compositionally biased region" description="Basic and acidic residues" evidence="1">
    <location>
        <begin position="64"/>
        <end position="78"/>
    </location>
</feature>
<feature type="region of interest" description="Disordered" evidence="1">
    <location>
        <begin position="59"/>
        <end position="78"/>
    </location>
</feature>
<reference evidence="3 4" key="1">
    <citation type="submission" date="2023-12" db="EMBL/GenBank/DDBJ databases">
        <title>Stenotrophomonas guangdongensis sp. nov., isolated from wilted pepper plants (Capsicum annuum).</title>
        <authorList>
            <person name="Qiu M."/>
            <person name="Li Y."/>
            <person name="Liu Q."/>
            <person name="Zhang X."/>
            <person name="Huang Y."/>
            <person name="Guo R."/>
            <person name="Hu M."/>
            <person name="Zhou J."/>
            <person name="Zhou X."/>
        </authorList>
    </citation>
    <scope>NUCLEOTIDE SEQUENCE [LARGE SCALE GENOMIC DNA]</scope>
    <source>
        <strain evidence="3 4">MH1</strain>
    </source>
</reference>
<organism evidence="3 4">
    <name type="scientific">Stenotrophomonas capsici</name>
    <dbReference type="NCBI Taxonomy" id="3110230"/>
    <lineage>
        <taxon>Bacteria</taxon>
        <taxon>Pseudomonadati</taxon>
        <taxon>Pseudomonadota</taxon>
        <taxon>Gammaproteobacteria</taxon>
        <taxon>Lysobacterales</taxon>
        <taxon>Lysobacteraceae</taxon>
        <taxon>Stenotrophomonas</taxon>
    </lineage>
</organism>
<dbReference type="Proteomes" id="UP001301653">
    <property type="component" value="Unassembled WGS sequence"/>
</dbReference>